<keyword evidence="1 4" id="KW-0808">Transferase</keyword>
<dbReference type="PANTHER" id="PTHR43793:SF2">
    <property type="entry name" value="BIFUNCTIONAL PROTEIN HLDE"/>
    <property type="match status" value="1"/>
</dbReference>
<reference evidence="4 5" key="1">
    <citation type="submission" date="2019-08" db="EMBL/GenBank/DDBJ databases">
        <title>In-depth cultivation of the pig gut microbiome towards novel bacterial diversity and tailored functional studies.</title>
        <authorList>
            <person name="Wylensek D."/>
            <person name="Hitch T.C.A."/>
            <person name="Clavel T."/>
        </authorList>
    </citation>
    <scope>NUCLEOTIDE SEQUENCE [LARGE SCALE GENOMIC DNA]</scope>
    <source>
        <strain evidence="4 5">BBE-744-WT-12</strain>
    </source>
</reference>
<dbReference type="InterPro" id="IPR050385">
    <property type="entry name" value="Archaeal_FAD_synthase"/>
</dbReference>
<evidence type="ECO:0000256" key="2">
    <source>
        <dbReference type="ARBA" id="ARBA00022695"/>
    </source>
</evidence>
<evidence type="ECO:0000256" key="1">
    <source>
        <dbReference type="ARBA" id="ARBA00022679"/>
    </source>
</evidence>
<protein>
    <submittedName>
        <fullName evidence="4">Adenylyltransferase/cytidyltransferase family protein</fullName>
    </submittedName>
</protein>
<proteinExistence type="predicted"/>
<dbReference type="Proteomes" id="UP000435649">
    <property type="component" value="Unassembled WGS sequence"/>
</dbReference>
<evidence type="ECO:0000313" key="4">
    <source>
        <dbReference type="EMBL" id="MST96101.1"/>
    </source>
</evidence>
<dbReference type="PANTHER" id="PTHR43793">
    <property type="entry name" value="FAD SYNTHASE"/>
    <property type="match status" value="1"/>
</dbReference>
<sequence length="143" mass="16095">MRREGKRLVVTNGCFDLLHRGHAEYLYESRELGDALLILVNSDASVRNLKGPERPLVDEYNRCYLLSALACVDATVVFDGKRCDRELRELAADLYVKGGDYTLDKLDPAERAALEAAGTKICFKPFIPGFSTTRIVEKIRRSL</sequence>
<accession>A0A844G0A7</accession>
<keyword evidence="5" id="KW-1185">Reference proteome</keyword>
<dbReference type="InterPro" id="IPR004821">
    <property type="entry name" value="Cyt_trans-like"/>
</dbReference>
<evidence type="ECO:0000259" key="3">
    <source>
        <dbReference type="Pfam" id="PF01467"/>
    </source>
</evidence>
<dbReference type="EMBL" id="VUNS01000002">
    <property type="protein sequence ID" value="MST96101.1"/>
    <property type="molecule type" value="Genomic_DNA"/>
</dbReference>
<comment type="caution">
    <text evidence="4">The sequence shown here is derived from an EMBL/GenBank/DDBJ whole genome shotgun (WGS) entry which is preliminary data.</text>
</comment>
<dbReference type="InterPro" id="IPR014729">
    <property type="entry name" value="Rossmann-like_a/b/a_fold"/>
</dbReference>
<dbReference type="SUPFAM" id="SSF52374">
    <property type="entry name" value="Nucleotidylyl transferase"/>
    <property type="match status" value="1"/>
</dbReference>
<feature type="domain" description="Cytidyltransferase-like" evidence="3">
    <location>
        <begin position="10"/>
        <end position="136"/>
    </location>
</feature>
<organism evidence="4 5">
    <name type="scientific">Victivallis lenta</name>
    <dbReference type="NCBI Taxonomy" id="2606640"/>
    <lineage>
        <taxon>Bacteria</taxon>
        <taxon>Pseudomonadati</taxon>
        <taxon>Lentisphaerota</taxon>
        <taxon>Lentisphaeria</taxon>
        <taxon>Victivallales</taxon>
        <taxon>Victivallaceae</taxon>
        <taxon>Victivallis</taxon>
    </lineage>
</organism>
<dbReference type="NCBIfam" id="TIGR00125">
    <property type="entry name" value="cyt_tran_rel"/>
    <property type="match status" value="1"/>
</dbReference>
<dbReference type="Pfam" id="PF01467">
    <property type="entry name" value="CTP_transf_like"/>
    <property type="match status" value="1"/>
</dbReference>
<dbReference type="AlphaFoldDB" id="A0A844G0A7"/>
<gene>
    <name evidence="4" type="ORF">FYJ85_03455</name>
</gene>
<dbReference type="Gene3D" id="3.40.50.620">
    <property type="entry name" value="HUPs"/>
    <property type="match status" value="1"/>
</dbReference>
<keyword evidence="2 4" id="KW-0548">Nucleotidyltransferase</keyword>
<evidence type="ECO:0000313" key="5">
    <source>
        <dbReference type="Proteomes" id="UP000435649"/>
    </source>
</evidence>
<name>A0A844G0A7_9BACT</name>
<dbReference type="GO" id="GO:0016779">
    <property type="term" value="F:nucleotidyltransferase activity"/>
    <property type="evidence" value="ECO:0007669"/>
    <property type="project" value="UniProtKB-KW"/>
</dbReference>